<dbReference type="EMBL" id="BAAANC010000001">
    <property type="protein sequence ID" value="GAA1521160.1"/>
    <property type="molecule type" value="Genomic_DNA"/>
</dbReference>
<proteinExistence type="predicted"/>
<dbReference type="Gene3D" id="3.40.50.1820">
    <property type="entry name" value="alpha/beta hydrolase"/>
    <property type="match status" value="1"/>
</dbReference>
<organism evidence="3 4">
    <name type="scientific">Kribbella lupini</name>
    <dbReference type="NCBI Taxonomy" id="291602"/>
    <lineage>
        <taxon>Bacteria</taxon>
        <taxon>Bacillati</taxon>
        <taxon>Actinomycetota</taxon>
        <taxon>Actinomycetes</taxon>
        <taxon>Propionibacteriales</taxon>
        <taxon>Kribbellaceae</taxon>
        <taxon>Kribbella</taxon>
    </lineage>
</organism>
<evidence type="ECO:0000259" key="2">
    <source>
        <dbReference type="Pfam" id="PF00561"/>
    </source>
</evidence>
<feature type="domain" description="AB hydrolase-1" evidence="2">
    <location>
        <begin position="29"/>
        <end position="244"/>
    </location>
</feature>
<dbReference type="InterPro" id="IPR000073">
    <property type="entry name" value="AB_hydrolase_1"/>
</dbReference>
<dbReference type="InterPro" id="IPR029058">
    <property type="entry name" value="AB_hydrolase_fold"/>
</dbReference>
<dbReference type="PRINTS" id="PR00412">
    <property type="entry name" value="EPOXHYDRLASE"/>
</dbReference>
<name>A0ABN2AMZ0_9ACTN</name>
<evidence type="ECO:0000313" key="3">
    <source>
        <dbReference type="EMBL" id="GAA1521160.1"/>
    </source>
</evidence>
<evidence type="ECO:0000256" key="1">
    <source>
        <dbReference type="ARBA" id="ARBA00022801"/>
    </source>
</evidence>
<keyword evidence="4" id="KW-1185">Reference proteome</keyword>
<gene>
    <name evidence="3" type="ORF">GCM10009741_22680</name>
</gene>
<dbReference type="Pfam" id="PF00561">
    <property type="entry name" value="Abhydrolase_1"/>
    <property type="match status" value="1"/>
</dbReference>
<dbReference type="InterPro" id="IPR000639">
    <property type="entry name" value="Epox_hydrolase-like"/>
</dbReference>
<accession>A0ABN2AMZ0</accession>
<protein>
    <submittedName>
        <fullName evidence="3">Alpha/beta hydrolase</fullName>
    </submittedName>
</protein>
<dbReference type="RefSeq" id="WP_344172826.1">
    <property type="nucleotide sequence ID" value="NZ_BAAANC010000001.1"/>
</dbReference>
<dbReference type="SUPFAM" id="SSF53474">
    <property type="entry name" value="alpha/beta-Hydrolases"/>
    <property type="match status" value="1"/>
</dbReference>
<comment type="caution">
    <text evidence="3">The sequence shown here is derived from an EMBL/GenBank/DDBJ whole genome shotgun (WGS) entry which is preliminary data.</text>
</comment>
<reference evidence="3 4" key="1">
    <citation type="journal article" date="2019" name="Int. J. Syst. Evol. Microbiol.">
        <title>The Global Catalogue of Microorganisms (GCM) 10K type strain sequencing project: providing services to taxonomists for standard genome sequencing and annotation.</title>
        <authorList>
            <consortium name="The Broad Institute Genomics Platform"/>
            <consortium name="The Broad Institute Genome Sequencing Center for Infectious Disease"/>
            <person name="Wu L."/>
            <person name="Ma J."/>
        </authorList>
    </citation>
    <scope>NUCLEOTIDE SEQUENCE [LARGE SCALE GENOMIC DNA]</scope>
    <source>
        <strain evidence="3 4">JCM 14303</strain>
    </source>
</reference>
<evidence type="ECO:0000313" key="4">
    <source>
        <dbReference type="Proteomes" id="UP001500363"/>
    </source>
</evidence>
<dbReference type="GO" id="GO:0016787">
    <property type="term" value="F:hydrolase activity"/>
    <property type="evidence" value="ECO:0007669"/>
    <property type="project" value="UniProtKB-KW"/>
</dbReference>
<keyword evidence="1 3" id="KW-0378">Hydrolase</keyword>
<dbReference type="PANTHER" id="PTHR43329">
    <property type="entry name" value="EPOXIDE HYDROLASE"/>
    <property type="match status" value="1"/>
</dbReference>
<dbReference type="Proteomes" id="UP001500363">
    <property type="component" value="Unassembled WGS sequence"/>
</dbReference>
<sequence length="305" mass="33754">MALSKLTGTAYLDTGVRMHYYDAGQGSNTLVLLHGFPQTAWQWRHVLEPLARAGYRVIAPDYRGAGHSSRPSLSPGRPGDLRGEVTLPRGGYTKWEMAEDIHLLLHDHLGLDGPAFVLGHDIGSMVATAYAFRYRDHTRALGFGEASQPGTAWFDRMKSSPTEWHFSFHNQLDLPEMLVAGRERLYLQYFFDRHAARPTAVDSASYFTAYEQAGALRAGFELYRAFEQDARDIRAALQADGKLAMSVLGMYGMASLAHAKGAEEIGRELAENPTVVGISGSGHWIAEENPEELVNAILRFDGLSR</sequence>